<gene>
    <name evidence="1" type="ORF">H9867_00820</name>
</gene>
<dbReference type="Proteomes" id="UP000824189">
    <property type="component" value="Unassembled WGS sequence"/>
</dbReference>
<evidence type="ECO:0000313" key="1">
    <source>
        <dbReference type="EMBL" id="HIW95021.1"/>
    </source>
</evidence>
<dbReference type="AlphaFoldDB" id="A0A9D1RYG9"/>
<sequence length="281" mass="31214">MALAGLRYFADQQPTVLRGSGAASTLRFLPDVPALHALPSTKLIYLRERAPMKPGTTVTPDPYCAHIEAMHPWVALAHVVRALERGQPIVDAQSIHVPPHLRHAATFIRQVQVCDAVLRLLPPVPVGDERVLSLVKGVCELEVFMTLWRWADRGCESPWESLMRLSLLKDVARWGCVYVTQVELWVDSTFVTTADAVIIAQEDVQLLRATRTRVGGAVRSALVLTSSESGVAPRAVGLMYDGRHHLDREQRDLDSRISSALHTADFPVLRVTRQMIEDVDP</sequence>
<reference evidence="1" key="2">
    <citation type="submission" date="2021-04" db="EMBL/GenBank/DDBJ databases">
        <authorList>
            <person name="Gilroy R."/>
        </authorList>
    </citation>
    <scope>NUCLEOTIDE SEQUENCE</scope>
    <source>
        <strain evidence="1">4376</strain>
    </source>
</reference>
<organism evidence="1 2">
    <name type="scientific">Candidatus Corynebacterium gallistercoris</name>
    <dbReference type="NCBI Taxonomy" id="2838530"/>
    <lineage>
        <taxon>Bacteria</taxon>
        <taxon>Bacillati</taxon>
        <taxon>Actinomycetota</taxon>
        <taxon>Actinomycetes</taxon>
        <taxon>Mycobacteriales</taxon>
        <taxon>Corynebacteriaceae</taxon>
        <taxon>Corynebacterium</taxon>
    </lineage>
</organism>
<proteinExistence type="predicted"/>
<evidence type="ECO:0000313" key="2">
    <source>
        <dbReference type="Proteomes" id="UP000824189"/>
    </source>
</evidence>
<accession>A0A9D1RYG9</accession>
<feature type="non-terminal residue" evidence="1">
    <location>
        <position position="281"/>
    </location>
</feature>
<protein>
    <submittedName>
        <fullName evidence="1">Uncharacterized protein</fullName>
    </submittedName>
</protein>
<reference evidence="1" key="1">
    <citation type="journal article" date="2021" name="PeerJ">
        <title>Extensive microbial diversity within the chicken gut microbiome revealed by metagenomics and culture.</title>
        <authorList>
            <person name="Gilroy R."/>
            <person name="Ravi A."/>
            <person name="Getino M."/>
            <person name="Pursley I."/>
            <person name="Horton D.L."/>
            <person name="Alikhan N.F."/>
            <person name="Baker D."/>
            <person name="Gharbi K."/>
            <person name="Hall N."/>
            <person name="Watson M."/>
            <person name="Adriaenssens E.M."/>
            <person name="Foster-Nyarko E."/>
            <person name="Jarju S."/>
            <person name="Secka A."/>
            <person name="Antonio M."/>
            <person name="Oren A."/>
            <person name="Chaudhuri R.R."/>
            <person name="La Ragione R."/>
            <person name="Hildebrand F."/>
            <person name="Pallen M.J."/>
        </authorList>
    </citation>
    <scope>NUCLEOTIDE SEQUENCE</scope>
    <source>
        <strain evidence="1">4376</strain>
    </source>
</reference>
<dbReference type="EMBL" id="DXFZ01000010">
    <property type="protein sequence ID" value="HIW95021.1"/>
    <property type="molecule type" value="Genomic_DNA"/>
</dbReference>
<comment type="caution">
    <text evidence="1">The sequence shown here is derived from an EMBL/GenBank/DDBJ whole genome shotgun (WGS) entry which is preliminary data.</text>
</comment>
<name>A0A9D1RYG9_9CORY</name>